<evidence type="ECO:0000256" key="2">
    <source>
        <dbReference type="ARBA" id="ARBA00012176"/>
    </source>
</evidence>
<feature type="transmembrane region" description="Helical" evidence="4">
    <location>
        <begin position="28"/>
        <end position="55"/>
    </location>
</feature>
<dbReference type="Gene3D" id="3.40.50.10320">
    <property type="entry name" value="LmbE-like"/>
    <property type="match status" value="1"/>
</dbReference>
<evidence type="ECO:0000256" key="1">
    <source>
        <dbReference type="ARBA" id="ARBA00006066"/>
    </source>
</evidence>
<comment type="similarity">
    <text evidence="1">Belongs to the PIGL family.</text>
</comment>
<dbReference type="InterPro" id="IPR024078">
    <property type="entry name" value="LmbE-like_dom_sf"/>
</dbReference>
<dbReference type="GO" id="GO:0006506">
    <property type="term" value="P:GPI anchor biosynthetic process"/>
    <property type="evidence" value="ECO:0007669"/>
    <property type="project" value="UniProtKB-UniPathway"/>
</dbReference>
<accession>A0A427YBM9</accession>
<evidence type="ECO:0000313" key="6">
    <source>
        <dbReference type="Proteomes" id="UP000279236"/>
    </source>
</evidence>
<evidence type="ECO:0000256" key="4">
    <source>
        <dbReference type="SAM" id="Phobius"/>
    </source>
</evidence>
<dbReference type="OrthoDB" id="440160at2759"/>
<dbReference type="InterPro" id="IPR003737">
    <property type="entry name" value="GlcNAc_PI_deacetylase-related"/>
</dbReference>
<evidence type="ECO:0000313" key="5">
    <source>
        <dbReference type="EMBL" id="RSH88492.1"/>
    </source>
</evidence>
<dbReference type="GO" id="GO:0005783">
    <property type="term" value="C:endoplasmic reticulum"/>
    <property type="evidence" value="ECO:0007669"/>
    <property type="project" value="TreeGrafter"/>
</dbReference>
<sequence>MSSLAGADGAWAFIVSPPLPTPLNYIPFIFRVMAIMLAAPFALGVALDLIAYAIARTLHISASNLRVPRSPPHAPVELLQQTDSAESESDNDSDSPVAHGLVSRQMSPTHMRPAKQPSSAAISRPLQVLAVGTILVAVFLQWFTKSSNVHTALRLAEDGPYERPAALVLTAHPDDEVMFFAPTILNLASTGWDIMAVCVSDGDADSLGAVRSEELYNSYARLGVSRDNVTIIRHADLQDGMSNTWDPRLIANIVAPYIARHHISHLITFDNRGISGHPNHIALSDVHAYLSDTVETDADGTTTKVTPPPRLLQLQTPPLAVKFTGPLGAVACALRDLRNRGAHPDTKGLTQPELATFVASPAQYARAIRAMLAHGSQLVWFRWLYISFSHLMWANQLIEVVLQLHAKPSLRGRARGLVPAKNPQPREKEAPPTLV</sequence>
<dbReference type="RefSeq" id="XP_028480700.1">
    <property type="nucleotide sequence ID" value="XM_028616843.1"/>
</dbReference>
<dbReference type="GO" id="GO:0016020">
    <property type="term" value="C:membrane"/>
    <property type="evidence" value="ECO:0007669"/>
    <property type="project" value="GOC"/>
</dbReference>
<feature type="region of interest" description="Disordered" evidence="3">
    <location>
        <begin position="415"/>
        <end position="435"/>
    </location>
</feature>
<proteinExistence type="inferred from homology"/>
<reference evidence="5 6" key="1">
    <citation type="submission" date="2018-11" db="EMBL/GenBank/DDBJ databases">
        <title>Genome sequence of Apiotrichum porosum DSM 27194.</title>
        <authorList>
            <person name="Aliyu H."/>
            <person name="Gorte O."/>
            <person name="Ochsenreither K."/>
        </authorList>
    </citation>
    <scope>NUCLEOTIDE SEQUENCE [LARGE SCALE GENOMIC DNA]</scope>
    <source>
        <strain evidence="5 6">DSM 27194</strain>
    </source>
</reference>
<keyword evidence="4" id="KW-0812">Transmembrane</keyword>
<gene>
    <name evidence="5" type="primary">GPI12</name>
    <name evidence="5" type="ORF">EHS24_001037</name>
</gene>
<dbReference type="SUPFAM" id="SSF102588">
    <property type="entry name" value="LmbE-like"/>
    <property type="match status" value="1"/>
</dbReference>
<dbReference type="PANTHER" id="PTHR12993">
    <property type="entry name" value="N-ACETYLGLUCOSAMINYL-PHOSPHATIDYLINOSITOL DE-N-ACETYLASE-RELATED"/>
    <property type="match status" value="1"/>
</dbReference>
<dbReference type="GO" id="GO:0000225">
    <property type="term" value="F:N-acetylglucosaminylphosphatidylinositol deacetylase activity"/>
    <property type="evidence" value="ECO:0007669"/>
    <property type="project" value="UniProtKB-EC"/>
</dbReference>
<dbReference type="STRING" id="105984.A0A427YBM9"/>
<comment type="caution">
    <text evidence="5">The sequence shown here is derived from an EMBL/GenBank/DDBJ whole genome shotgun (WGS) entry which is preliminary data.</text>
</comment>
<dbReference type="GeneID" id="39585580"/>
<dbReference type="AlphaFoldDB" id="A0A427YBM9"/>
<dbReference type="Pfam" id="PF02585">
    <property type="entry name" value="PIG-L"/>
    <property type="match status" value="1"/>
</dbReference>
<dbReference type="PANTHER" id="PTHR12993:SF11">
    <property type="entry name" value="N-ACETYLGLUCOSAMINYL-PHOSPHATIDYLINOSITOL DE-N-ACETYLASE"/>
    <property type="match status" value="1"/>
</dbReference>
<dbReference type="Proteomes" id="UP000279236">
    <property type="component" value="Unassembled WGS sequence"/>
</dbReference>
<dbReference type="EC" id="3.5.1.89" evidence="2"/>
<keyword evidence="4" id="KW-0472">Membrane</keyword>
<evidence type="ECO:0000256" key="3">
    <source>
        <dbReference type="SAM" id="MobiDB-lite"/>
    </source>
</evidence>
<feature type="region of interest" description="Disordered" evidence="3">
    <location>
        <begin position="81"/>
        <end position="117"/>
    </location>
</feature>
<dbReference type="EMBL" id="RSCE01000001">
    <property type="protein sequence ID" value="RSH88492.1"/>
    <property type="molecule type" value="Genomic_DNA"/>
</dbReference>
<name>A0A427YBM9_9TREE</name>
<feature type="compositionally biased region" description="Basic and acidic residues" evidence="3">
    <location>
        <begin position="424"/>
        <end position="435"/>
    </location>
</feature>
<organism evidence="5 6">
    <name type="scientific">Apiotrichum porosum</name>
    <dbReference type="NCBI Taxonomy" id="105984"/>
    <lineage>
        <taxon>Eukaryota</taxon>
        <taxon>Fungi</taxon>
        <taxon>Dikarya</taxon>
        <taxon>Basidiomycota</taxon>
        <taxon>Agaricomycotina</taxon>
        <taxon>Tremellomycetes</taxon>
        <taxon>Trichosporonales</taxon>
        <taxon>Trichosporonaceae</taxon>
        <taxon>Apiotrichum</taxon>
    </lineage>
</organism>
<protein>
    <recommendedName>
        <fullName evidence="2">N-acetylglucosaminylphosphatidylinositol deacetylase</fullName>
        <ecNumber evidence="2">3.5.1.89</ecNumber>
    </recommendedName>
</protein>
<keyword evidence="4" id="KW-1133">Transmembrane helix</keyword>
<dbReference type="UniPathway" id="UPA00196"/>
<feature type="transmembrane region" description="Helical" evidence="4">
    <location>
        <begin position="126"/>
        <end position="144"/>
    </location>
</feature>
<keyword evidence="6" id="KW-1185">Reference proteome</keyword>